<keyword evidence="2" id="KW-1185">Reference proteome</keyword>
<organism evidence="1 2">
    <name type="scientific">Aldrovandia affinis</name>
    <dbReference type="NCBI Taxonomy" id="143900"/>
    <lineage>
        <taxon>Eukaryota</taxon>
        <taxon>Metazoa</taxon>
        <taxon>Chordata</taxon>
        <taxon>Craniata</taxon>
        <taxon>Vertebrata</taxon>
        <taxon>Euteleostomi</taxon>
        <taxon>Actinopterygii</taxon>
        <taxon>Neopterygii</taxon>
        <taxon>Teleostei</taxon>
        <taxon>Notacanthiformes</taxon>
        <taxon>Halosauridae</taxon>
        <taxon>Aldrovandia</taxon>
    </lineage>
</organism>
<evidence type="ECO:0000313" key="1">
    <source>
        <dbReference type="EMBL" id="KAJ8399693.1"/>
    </source>
</evidence>
<name>A0AAD7SCA2_9TELE</name>
<sequence>MPCKEQISVATKGGSSHSFPGNKIEFTICRETRRKYSKSMGGRWRRAPPVADSNRVLGIVVDLGTCLCSLQTNVKGLRRAQPQHEERPWQS</sequence>
<protein>
    <submittedName>
        <fullName evidence="1">Uncharacterized protein</fullName>
    </submittedName>
</protein>
<dbReference type="Proteomes" id="UP001221898">
    <property type="component" value="Unassembled WGS sequence"/>
</dbReference>
<reference evidence="1" key="1">
    <citation type="journal article" date="2023" name="Science">
        <title>Genome structures resolve the early diversification of teleost fishes.</title>
        <authorList>
            <person name="Parey E."/>
            <person name="Louis A."/>
            <person name="Montfort J."/>
            <person name="Bouchez O."/>
            <person name="Roques C."/>
            <person name="Iampietro C."/>
            <person name="Lluch J."/>
            <person name="Castinel A."/>
            <person name="Donnadieu C."/>
            <person name="Desvignes T."/>
            <person name="Floi Bucao C."/>
            <person name="Jouanno E."/>
            <person name="Wen M."/>
            <person name="Mejri S."/>
            <person name="Dirks R."/>
            <person name="Jansen H."/>
            <person name="Henkel C."/>
            <person name="Chen W.J."/>
            <person name="Zahm M."/>
            <person name="Cabau C."/>
            <person name="Klopp C."/>
            <person name="Thompson A.W."/>
            <person name="Robinson-Rechavi M."/>
            <person name="Braasch I."/>
            <person name="Lecointre G."/>
            <person name="Bobe J."/>
            <person name="Postlethwait J.H."/>
            <person name="Berthelot C."/>
            <person name="Roest Crollius H."/>
            <person name="Guiguen Y."/>
        </authorList>
    </citation>
    <scope>NUCLEOTIDE SEQUENCE</scope>
    <source>
        <strain evidence="1">NC1722</strain>
    </source>
</reference>
<dbReference type="EMBL" id="JAINUG010000081">
    <property type="protein sequence ID" value="KAJ8399693.1"/>
    <property type="molecule type" value="Genomic_DNA"/>
</dbReference>
<proteinExistence type="predicted"/>
<gene>
    <name evidence="1" type="ORF">AAFF_G00407980</name>
</gene>
<dbReference type="AlphaFoldDB" id="A0AAD7SCA2"/>
<comment type="caution">
    <text evidence="1">The sequence shown here is derived from an EMBL/GenBank/DDBJ whole genome shotgun (WGS) entry which is preliminary data.</text>
</comment>
<evidence type="ECO:0000313" key="2">
    <source>
        <dbReference type="Proteomes" id="UP001221898"/>
    </source>
</evidence>
<accession>A0AAD7SCA2</accession>